<feature type="domain" description="Ionotropic glutamate receptor L-glutamate and glycine-binding" evidence="23">
    <location>
        <begin position="440"/>
        <end position="509"/>
    </location>
</feature>
<dbReference type="InterPro" id="IPR001320">
    <property type="entry name" value="Iontro_rcpt_C"/>
</dbReference>
<comment type="similarity">
    <text evidence="1">Belongs to the glutamate-gated ion channel (TC 1.A.10.1) family.</text>
</comment>
<accession>A0A9J6CPP3</accession>
<dbReference type="Gene3D" id="3.40.50.2300">
    <property type="match status" value="2"/>
</dbReference>
<evidence type="ECO:0000256" key="14">
    <source>
        <dbReference type="ARBA" id="ARBA00023303"/>
    </source>
</evidence>
<evidence type="ECO:0000256" key="17">
    <source>
        <dbReference type="PIRSR" id="PIRSR601508-2"/>
    </source>
</evidence>
<dbReference type="Gene3D" id="3.40.190.10">
    <property type="entry name" value="Periplasmic binding protein-like II"/>
    <property type="match status" value="1"/>
</dbReference>
<feature type="transmembrane region" description="Helical" evidence="20">
    <location>
        <begin position="824"/>
        <end position="848"/>
    </location>
</feature>
<dbReference type="InterPro" id="IPR001828">
    <property type="entry name" value="ANF_lig-bd_rcpt"/>
</dbReference>
<evidence type="ECO:0000256" key="21">
    <source>
        <dbReference type="SAM" id="SignalP"/>
    </source>
</evidence>
<keyword evidence="4 20" id="KW-0812">Transmembrane</keyword>
<dbReference type="GO" id="GO:0038023">
    <property type="term" value="F:signaling receptor activity"/>
    <property type="evidence" value="ECO:0007669"/>
    <property type="project" value="InterPro"/>
</dbReference>
<dbReference type="SMART" id="SM00918">
    <property type="entry name" value="Lig_chan-Glu_bd"/>
    <property type="match status" value="1"/>
</dbReference>
<evidence type="ECO:0000256" key="5">
    <source>
        <dbReference type="ARBA" id="ARBA00022729"/>
    </source>
</evidence>
<evidence type="ECO:0000256" key="10">
    <source>
        <dbReference type="ARBA" id="ARBA00023170"/>
    </source>
</evidence>
<feature type="site" description="Interaction with the cone snail toxin Con-ikot-ikot" evidence="17">
    <location>
        <position position="786"/>
    </location>
</feature>
<dbReference type="SMART" id="SM00079">
    <property type="entry name" value="PBPe"/>
    <property type="match status" value="1"/>
</dbReference>
<feature type="disulfide bond" evidence="18">
    <location>
        <begin position="76"/>
        <end position="329"/>
    </location>
</feature>
<keyword evidence="25" id="KW-1185">Reference proteome</keyword>
<protein>
    <submittedName>
        <fullName evidence="24">Uncharacterized protein</fullName>
    </submittedName>
</protein>
<feature type="disulfide bond" evidence="18">
    <location>
        <begin position="752"/>
        <end position="809"/>
    </location>
</feature>
<feature type="transmembrane region" description="Helical" evidence="20">
    <location>
        <begin position="606"/>
        <end position="629"/>
    </location>
</feature>
<evidence type="ECO:0000256" key="6">
    <source>
        <dbReference type="ARBA" id="ARBA00022989"/>
    </source>
</evidence>
<dbReference type="SUPFAM" id="SSF53850">
    <property type="entry name" value="Periplasmic binding protein-like II"/>
    <property type="match status" value="1"/>
</dbReference>
<feature type="transmembrane region" description="Helical" evidence="20">
    <location>
        <begin position="641"/>
        <end position="661"/>
    </location>
</feature>
<evidence type="ECO:0000256" key="3">
    <source>
        <dbReference type="ARBA" id="ARBA00022475"/>
    </source>
</evidence>
<dbReference type="FunFam" id="3.40.190.10:FF:000178">
    <property type="entry name" value="Glutamate receptor subunit"/>
    <property type="match status" value="1"/>
</dbReference>
<dbReference type="PRINTS" id="PR00177">
    <property type="entry name" value="NMDARECEPTOR"/>
</dbReference>
<evidence type="ECO:0000256" key="1">
    <source>
        <dbReference type="ARBA" id="ARBA00008685"/>
    </source>
</evidence>
<feature type="binding site" evidence="16">
    <location>
        <position position="520"/>
    </location>
    <ligand>
        <name>L-glutamate</name>
        <dbReference type="ChEBI" id="CHEBI:29985"/>
    </ligand>
</feature>
<feature type="binding site" evidence="16">
    <location>
        <position position="692"/>
    </location>
    <ligand>
        <name>L-glutamate</name>
        <dbReference type="ChEBI" id="CHEBI:29985"/>
    </ligand>
</feature>
<gene>
    <name evidence="24" type="ORF">PVAND_013518</name>
</gene>
<feature type="domain" description="Ionotropic glutamate receptor C-terminal" evidence="22">
    <location>
        <begin position="430"/>
        <end position="803"/>
    </location>
</feature>
<comment type="subcellular location">
    <subcellularLocation>
        <location evidence="15">Postsynaptic cell membrane</location>
        <topology evidence="15">Multi-pass membrane protein</topology>
    </subcellularLocation>
</comment>
<dbReference type="Proteomes" id="UP001107558">
    <property type="component" value="Chromosome 1"/>
</dbReference>
<proteinExistence type="inferred from homology"/>
<sequence length="939" mass="106350">MQLFSIILIALSICGSSFAKKEVIIGGIFHGDDELTQKAFNVAVDKFNFYQQDYELKPHVFIISRTDSFKAQKFVCKLAEKGVAAIFGPSSIETSGIVSSMAEKLEIPHFLYHWKSKPLGTRGFSSPIMTLNLYPEAEALAKVLSDVLIDNTWKGYTIVYETEENLIRLKDILQIHQPMATFPIAVMKTTDFNSYGILLKKIKDKGVKYIVLDLPTDKIVQFLNESKHVGMLDDYNKYFITNLDAHTLNLPSLIDSAVNITLLRLVNVHDVGMDEAIRIWNQKYNEYEFTAQQMPLEAALVYDAVTFFGNSLKQFSPNPRNFQVSKKDCMNFKESSNDQQTGYSLLEFMRNKEFDGLTGKIEFNKANLTVSDKKAISKRGLRTEFVLDILQFYIGRYKSIAHVTTTQGVVYDRDEGDIEKQITEAIGNKTFQVAVRVEKPFLFYNEIDPNTNKSLHGNARFAGYIVGLFDAIEVNMKFKYEFYLVPDNKNGNYEPEKNDWNGLIGEILKGNADLAVADLTITYDRKKVVDFTNPFMSLGIGILYTKPEPKPKNLFSFLDPFTPSVWIYTGLAYLIISVLVFVLSRINNDDWESPHPCNQEPEEVESIWNILNCIWLMMGSIMGQGSDILPKGSSTRIVTGMWWFFALIMLASYTANLAAFLTSDRLQSSINGAEDLAKQNVIKYGAVKGGSTMKFFQDSNFTTYQRMWAAMESNGDSFMQTSNDDGVKRVEKGNYAFMMESVPMEYQTARNCKLMQVGGLLDSKGYGIALPIDSPYRKHFSKQILKLQESGKLNELKDTWWKAPKGEECPPIEKAHDDLDIGNVGGVFLVLIGGCIFAFFVACIEFIINVQKVAIEEKITHWNAFKSEIYFAFNFWIVTKPVRSQSSEIVSRKSSPPRSLKSRSRYGSETRSLKNKSTRSLNFDGGLHNATSKSLLNLH</sequence>
<dbReference type="InterPro" id="IPR028082">
    <property type="entry name" value="Peripla_BP_I"/>
</dbReference>
<keyword evidence="6 20" id="KW-1133">Transmembrane helix</keyword>
<evidence type="ECO:0000256" key="12">
    <source>
        <dbReference type="ARBA" id="ARBA00023257"/>
    </source>
</evidence>
<dbReference type="SUPFAM" id="SSF53822">
    <property type="entry name" value="Periplasmic binding protein-like I"/>
    <property type="match status" value="1"/>
</dbReference>
<evidence type="ECO:0000313" key="24">
    <source>
        <dbReference type="EMBL" id="KAG5684282.1"/>
    </source>
</evidence>
<evidence type="ECO:0000259" key="22">
    <source>
        <dbReference type="SMART" id="SM00079"/>
    </source>
</evidence>
<keyword evidence="9 20" id="KW-0472">Membrane</keyword>
<dbReference type="InterPro" id="IPR015683">
    <property type="entry name" value="Ionotropic_Glu_rcpt"/>
</dbReference>
<evidence type="ECO:0000256" key="9">
    <source>
        <dbReference type="ARBA" id="ARBA00023136"/>
    </source>
</evidence>
<organism evidence="24 25">
    <name type="scientific">Polypedilum vanderplanki</name>
    <name type="common">Sleeping chironomid midge</name>
    <dbReference type="NCBI Taxonomy" id="319348"/>
    <lineage>
        <taxon>Eukaryota</taxon>
        <taxon>Metazoa</taxon>
        <taxon>Ecdysozoa</taxon>
        <taxon>Arthropoda</taxon>
        <taxon>Hexapoda</taxon>
        <taxon>Insecta</taxon>
        <taxon>Pterygota</taxon>
        <taxon>Neoptera</taxon>
        <taxon>Endopterygota</taxon>
        <taxon>Diptera</taxon>
        <taxon>Nematocera</taxon>
        <taxon>Chironomoidea</taxon>
        <taxon>Chironomidae</taxon>
        <taxon>Chironominae</taxon>
        <taxon>Polypedilum</taxon>
        <taxon>Polypedilum</taxon>
    </lineage>
</organism>
<dbReference type="GO" id="GO:0015276">
    <property type="term" value="F:ligand-gated monoatomic ion channel activity"/>
    <property type="evidence" value="ECO:0007669"/>
    <property type="project" value="InterPro"/>
</dbReference>
<dbReference type="PANTHER" id="PTHR18966">
    <property type="entry name" value="IONOTROPIC GLUTAMATE RECEPTOR"/>
    <property type="match status" value="1"/>
</dbReference>
<keyword evidence="10" id="KW-0675">Receptor</keyword>
<keyword evidence="3" id="KW-1003">Cell membrane</keyword>
<feature type="binding site" evidence="16">
    <location>
        <position position="525"/>
    </location>
    <ligand>
        <name>L-glutamate</name>
        <dbReference type="ChEBI" id="CHEBI:29985"/>
    </ligand>
</feature>
<dbReference type="AlphaFoldDB" id="A0A9J6CPP3"/>
<comment type="caution">
    <text evidence="24">The sequence shown here is derived from an EMBL/GenBank/DDBJ whole genome shotgun (WGS) entry which is preliminary data.</text>
</comment>
<dbReference type="Gene3D" id="1.10.287.70">
    <property type="match status" value="1"/>
</dbReference>
<dbReference type="EMBL" id="JADBJN010000001">
    <property type="protein sequence ID" value="KAG5684282.1"/>
    <property type="molecule type" value="Genomic_DNA"/>
</dbReference>
<dbReference type="SUPFAM" id="SSF81324">
    <property type="entry name" value="Voltage-gated potassium channels"/>
    <property type="match status" value="1"/>
</dbReference>
<evidence type="ECO:0000256" key="16">
    <source>
        <dbReference type="PIRSR" id="PIRSR601508-1"/>
    </source>
</evidence>
<evidence type="ECO:0000313" key="25">
    <source>
        <dbReference type="Proteomes" id="UP001107558"/>
    </source>
</evidence>
<dbReference type="InterPro" id="IPR019594">
    <property type="entry name" value="Glu/Gly-bd"/>
</dbReference>
<evidence type="ECO:0000256" key="4">
    <source>
        <dbReference type="ARBA" id="ARBA00022692"/>
    </source>
</evidence>
<evidence type="ECO:0000256" key="19">
    <source>
        <dbReference type="SAM" id="MobiDB-lite"/>
    </source>
</evidence>
<dbReference type="Pfam" id="PF10613">
    <property type="entry name" value="Lig_chan-Glu_bd"/>
    <property type="match status" value="1"/>
</dbReference>
<reference evidence="24" key="1">
    <citation type="submission" date="2021-03" db="EMBL/GenBank/DDBJ databases">
        <title>Chromosome level genome of the anhydrobiotic midge Polypedilum vanderplanki.</title>
        <authorList>
            <person name="Yoshida Y."/>
            <person name="Kikawada T."/>
            <person name="Gusev O."/>
        </authorList>
    </citation>
    <scope>NUCLEOTIDE SEQUENCE</scope>
    <source>
        <strain evidence="24">NIAS01</strain>
        <tissue evidence="24">Whole body or cell culture</tissue>
    </source>
</reference>
<keyword evidence="2" id="KW-0813">Transport</keyword>
<keyword evidence="13" id="KW-1071">Ligand-gated ion channel</keyword>
<dbReference type="InterPro" id="IPR001508">
    <property type="entry name" value="Iono_Glu_rcpt_met"/>
</dbReference>
<keyword evidence="18" id="KW-1015">Disulfide bond</keyword>
<keyword evidence="12" id="KW-0628">Postsynaptic cell membrane</keyword>
<dbReference type="OrthoDB" id="5984008at2759"/>
<feature type="region of interest" description="Disordered" evidence="19">
    <location>
        <begin position="888"/>
        <end position="920"/>
    </location>
</feature>
<name>A0A9J6CPP3_POLVA</name>
<evidence type="ECO:0000256" key="18">
    <source>
        <dbReference type="PIRSR" id="PIRSR601508-3"/>
    </source>
</evidence>
<evidence type="ECO:0000256" key="20">
    <source>
        <dbReference type="SAM" id="Phobius"/>
    </source>
</evidence>
<keyword evidence="11" id="KW-0325">Glycoprotein</keyword>
<dbReference type="CDD" id="cd06382">
    <property type="entry name" value="PBP1_iGluR_Kainate"/>
    <property type="match status" value="1"/>
</dbReference>
<evidence type="ECO:0000259" key="23">
    <source>
        <dbReference type="SMART" id="SM00918"/>
    </source>
</evidence>
<evidence type="ECO:0000256" key="13">
    <source>
        <dbReference type="ARBA" id="ARBA00023286"/>
    </source>
</evidence>
<feature type="binding site" evidence="16">
    <location>
        <position position="691"/>
    </location>
    <ligand>
        <name>L-glutamate</name>
        <dbReference type="ChEBI" id="CHEBI:29985"/>
    </ligand>
</feature>
<keyword evidence="14" id="KW-0407">Ion channel</keyword>
<feature type="binding site" evidence="16">
    <location>
        <position position="740"/>
    </location>
    <ligand>
        <name>L-glutamate</name>
        <dbReference type="ChEBI" id="CHEBI:29985"/>
    </ligand>
</feature>
<evidence type="ECO:0000256" key="8">
    <source>
        <dbReference type="ARBA" id="ARBA00023065"/>
    </source>
</evidence>
<dbReference type="GO" id="GO:0045211">
    <property type="term" value="C:postsynaptic membrane"/>
    <property type="evidence" value="ECO:0007669"/>
    <property type="project" value="UniProtKB-SubCell"/>
</dbReference>
<evidence type="ECO:0000256" key="11">
    <source>
        <dbReference type="ARBA" id="ARBA00023180"/>
    </source>
</evidence>
<evidence type="ECO:0000256" key="2">
    <source>
        <dbReference type="ARBA" id="ARBA00022448"/>
    </source>
</evidence>
<feature type="transmembrane region" description="Helical" evidence="20">
    <location>
        <begin position="565"/>
        <end position="586"/>
    </location>
</feature>
<feature type="site" description="Crucial to convey clamshell closure to channel opening" evidence="17">
    <location>
        <position position="670"/>
    </location>
</feature>
<dbReference type="Pfam" id="PF00060">
    <property type="entry name" value="Lig_chan"/>
    <property type="match status" value="1"/>
</dbReference>
<keyword evidence="5 21" id="KW-0732">Signal</keyword>
<dbReference type="FunFam" id="3.40.190.10:FF:000060">
    <property type="entry name" value="Glutamate receptor ionotropic, kainate 1"/>
    <property type="match status" value="1"/>
</dbReference>
<dbReference type="Pfam" id="PF01094">
    <property type="entry name" value="ANF_receptor"/>
    <property type="match status" value="1"/>
</dbReference>
<feature type="chain" id="PRO_5039939406" evidence="21">
    <location>
        <begin position="20"/>
        <end position="939"/>
    </location>
</feature>
<keyword evidence="8" id="KW-0406">Ion transport</keyword>
<feature type="signal peptide" evidence="21">
    <location>
        <begin position="1"/>
        <end position="19"/>
    </location>
</feature>
<evidence type="ECO:0000256" key="15">
    <source>
        <dbReference type="ARBA" id="ARBA00034104"/>
    </source>
</evidence>
<evidence type="ECO:0000256" key="7">
    <source>
        <dbReference type="ARBA" id="ARBA00023018"/>
    </source>
</evidence>
<keyword evidence="7" id="KW-0770">Synapse</keyword>
<dbReference type="FunFam" id="1.10.287.70:FF:000010">
    <property type="entry name" value="Putative glutamate receptor ionotropic kainate 1"/>
    <property type="match status" value="1"/>
</dbReference>